<reference evidence="3" key="1">
    <citation type="submission" date="2017-06" db="EMBL/GenBank/DDBJ databases">
        <authorList>
            <person name="Varghese N."/>
            <person name="Submissions S."/>
        </authorList>
    </citation>
    <scope>NUCLEOTIDE SEQUENCE [LARGE SCALE GENOMIC DNA]</scope>
    <source>
        <strain evidence="3">JCM 23211</strain>
    </source>
</reference>
<evidence type="ECO:0000313" key="2">
    <source>
        <dbReference type="EMBL" id="SNS50792.1"/>
    </source>
</evidence>
<gene>
    <name evidence="2" type="ORF">SAMN05421642_10360</name>
</gene>
<dbReference type="Proteomes" id="UP000198327">
    <property type="component" value="Unassembled WGS sequence"/>
</dbReference>
<organism evidence="2 3">
    <name type="scientific">Rhodococcoides kyotonense</name>
    <dbReference type="NCBI Taxonomy" id="398843"/>
    <lineage>
        <taxon>Bacteria</taxon>
        <taxon>Bacillati</taxon>
        <taxon>Actinomycetota</taxon>
        <taxon>Actinomycetes</taxon>
        <taxon>Mycobacteriales</taxon>
        <taxon>Nocardiaceae</taxon>
        <taxon>Rhodococcoides</taxon>
    </lineage>
</organism>
<name>A0A239F3P8_9NOCA</name>
<feature type="region of interest" description="Disordered" evidence="1">
    <location>
        <begin position="1"/>
        <end position="25"/>
    </location>
</feature>
<proteinExistence type="predicted"/>
<accession>A0A239F3P8</accession>
<sequence>MTADEFSERARQSARKSAVEQGVPETVTDPTALRLLRALLRGANANT</sequence>
<evidence type="ECO:0000256" key="1">
    <source>
        <dbReference type="SAM" id="MobiDB-lite"/>
    </source>
</evidence>
<dbReference type="AlphaFoldDB" id="A0A239F3P8"/>
<feature type="compositionally biased region" description="Basic and acidic residues" evidence="1">
    <location>
        <begin position="1"/>
        <end position="11"/>
    </location>
</feature>
<dbReference type="EMBL" id="FZOW01000003">
    <property type="protein sequence ID" value="SNS50792.1"/>
    <property type="molecule type" value="Genomic_DNA"/>
</dbReference>
<protein>
    <submittedName>
        <fullName evidence="2">Uncharacterized protein</fullName>
    </submittedName>
</protein>
<keyword evidence="3" id="KW-1185">Reference proteome</keyword>
<evidence type="ECO:0000313" key="3">
    <source>
        <dbReference type="Proteomes" id="UP000198327"/>
    </source>
</evidence>